<evidence type="ECO:0000256" key="4">
    <source>
        <dbReference type="ARBA" id="ARBA00023136"/>
    </source>
</evidence>
<name>A0ABM1M0Y9_NICVS</name>
<keyword evidence="2 6" id="KW-0812">Transmembrane</keyword>
<evidence type="ECO:0000256" key="1">
    <source>
        <dbReference type="ARBA" id="ARBA00004167"/>
    </source>
</evidence>
<dbReference type="GeneID" id="108556579"/>
<protein>
    <submittedName>
        <fullName evidence="9">Uncharacterized protein LOC108556579</fullName>
    </submittedName>
</protein>
<proteinExistence type="predicted"/>
<feature type="domain" description="FAM234A/B beta-propeller" evidence="7">
    <location>
        <begin position="153"/>
        <end position="261"/>
    </location>
</feature>
<dbReference type="Pfam" id="PF23727">
    <property type="entry name" value="Beta-prop_FAM234A_B"/>
    <property type="match status" value="1"/>
</dbReference>
<feature type="transmembrane region" description="Helical" evidence="6">
    <location>
        <begin position="73"/>
        <end position="93"/>
    </location>
</feature>
<dbReference type="Proteomes" id="UP000695000">
    <property type="component" value="Unplaced"/>
</dbReference>
<reference evidence="9" key="1">
    <citation type="submission" date="2025-08" db="UniProtKB">
        <authorList>
            <consortium name="RefSeq"/>
        </authorList>
    </citation>
    <scope>IDENTIFICATION</scope>
    <source>
        <tissue evidence="9">Whole Larva</tissue>
    </source>
</reference>
<comment type="subcellular location">
    <subcellularLocation>
        <location evidence="1">Membrane</location>
        <topology evidence="1">Single-pass membrane protein</topology>
    </subcellularLocation>
</comment>
<dbReference type="RefSeq" id="XP_017768239.1">
    <property type="nucleotide sequence ID" value="XM_017912750.1"/>
</dbReference>
<feature type="compositionally biased region" description="Basic and acidic residues" evidence="5">
    <location>
        <begin position="21"/>
        <end position="31"/>
    </location>
</feature>
<dbReference type="PANTHER" id="PTHR21419">
    <property type="match status" value="1"/>
</dbReference>
<keyword evidence="3 6" id="KW-1133">Transmembrane helix</keyword>
<keyword evidence="8" id="KW-1185">Reference proteome</keyword>
<evidence type="ECO:0000256" key="5">
    <source>
        <dbReference type="SAM" id="MobiDB-lite"/>
    </source>
</evidence>
<sequence length="511" mass="57769">MASNMSQGAYAPLPQSLSDSDSEKETSDHNRLSFTARKLQNGNETRNGYPVPPHVVNLSRREGFTNMTRARKVAFIASILLCFLVIVVFLWILPCNSEGTCPMRLNSWKNEHEGLEFKGKINIVHGLYKNSLNMVLLGKKSIVSENQQSGTVAIKVIDGDLAWFVPQIQMPNTVDCEMIDLNGDNIKDCLILSKIGLEAVDSVSGEKIWNLHNEKMIISNVDFPQLLPDLNNDGTNEMITVAEKSPNHNRLIVFSGLTGKMLLNIVLKSCINISDFKFVDNYFIYFCTNASFKNYFKIHFSEFQTKYVNNTYTVKSAKIDYHPEYKDDVILNGRSLFVKNEGKCPNCRASLDLVNHSSKVPIWTKTLEKTFAMRPVTFSFKGTQNYQALKGHMNGFILKLWSWNHSNITAQNNVSEKIVLITFNDTNVHEINVSYSQITQICLKDGQCQPDFSDENDSLMINDLDLDGELELISYSSGFKCPRESIETCKLISSIEVVRLEGELPKLYASK</sequence>
<accession>A0ABM1M0Y9</accession>
<evidence type="ECO:0000259" key="7">
    <source>
        <dbReference type="Pfam" id="PF23727"/>
    </source>
</evidence>
<evidence type="ECO:0000256" key="3">
    <source>
        <dbReference type="ARBA" id="ARBA00022989"/>
    </source>
</evidence>
<evidence type="ECO:0000313" key="9">
    <source>
        <dbReference type="RefSeq" id="XP_017768239.1"/>
    </source>
</evidence>
<dbReference type="PANTHER" id="PTHR21419:SF30">
    <property type="entry name" value="IG-LIKE DOMAIN-CONTAINING PROTEIN"/>
    <property type="match status" value="1"/>
</dbReference>
<gene>
    <name evidence="9" type="primary">LOC108556579</name>
</gene>
<keyword evidence="4 6" id="KW-0472">Membrane</keyword>
<evidence type="ECO:0000256" key="6">
    <source>
        <dbReference type="SAM" id="Phobius"/>
    </source>
</evidence>
<feature type="region of interest" description="Disordered" evidence="5">
    <location>
        <begin position="1"/>
        <end position="53"/>
    </location>
</feature>
<organism evidence="8 9">
    <name type="scientific">Nicrophorus vespilloides</name>
    <name type="common">Boreal carrion beetle</name>
    <dbReference type="NCBI Taxonomy" id="110193"/>
    <lineage>
        <taxon>Eukaryota</taxon>
        <taxon>Metazoa</taxon>
        <taxon>Ecdysozoa</taxon>
        <taxon>Arthropoda</taxon>
        <taxon>Hexapoda</taxon>
        <taxon>Insecta</taxon>
        <taxon>Pterygota</taxon>
        <taxon>Neoptera</taxon>
        <taxon>Endopterygota</taxon>
        <taxon>Coleoptera</taxon>
        <taxon>Polyphaga</taxon>
        <taxon>Staphyliniformia</taxon>
        <taxon>Silphidae</taxon>
        <taxon>Nicrophorinae</taxon>
        <taxon>Nicrophorus</taxon>
    </lineage>
</organism>
<evidence type="ECO:0000313" key="8">
    <source>
        <dbReference type="Proteomes" id="UP000695000"/>
    </source>
</evidence>
<dbReference type="InterPro" id="IPR055409">
    <property type="entry name" value="Beta-prop_FAM234A_B"/>
</dbReference>
<evidence type="ECO:0000256" key="2">
    <source>
        <dbReference type="ARBA" id="ARBA00022692"/>
    </source>
</evidence>
<dbReference type="InterPro" id="IPR045232">
    <property type="entry name" value="FAM234"/>
</dbReference>